<feature type="transmembrane region" description="Helical" evidence="6">
    <location>
        <begin position="12"/>
        <end position="30"/>
    </location>
</feature>
<keyword evidence="4 6" id="KW-1133">Transmembrane helix</keyword>
<dbReference type="Proteomes" id="UP000460949">
    <property type="component" value="Unassembled WGS sequence"/>
</dbReference>
<feature type="domain" description="Cardiolipin synthase N-terminal" evidence="7">
    <location>
        <begin position="20"/>
        <end position="62"/>
    </location>
</feature>
<evidence type="ECO:0000313" key="9">
    <source>
        <dbReference type="Proteomes" id="UP000460949"/>
    </source>
</evidence>
<evidence type="ECO:0000256" key="1">
    <source>
        <dbReference type="ARBA" id="ARBA00004651"/>
    </source>
</evidence>
<evidence type="ECO:0000256" key="6">
    <source>
        <dbReference type="SAM" id="Phobius"/>
    </source>
</evidence>
<keyword evidence="5 6" id="KW-0472">Membrane</keyword>
<dbReference type="InterPro" id="IPR027379">
    <property type="entry name" value="CLS_N"/>
</dbReference>
<comment type="subcellular location">
    <subcellularLocation>
        <location evidence="1">Cell membrane</location>
        <topology evidence="1">Multi-pass membrane protein</topology>
    </subcellularLocation>
</comment>
<dbReference type="Pfam" id="PF13396">
    <property type="entry name" value="PLDc_N"/>
    <property type="match status" value="1"/>
</dbReference>
<evidence type="ECO:0000313" key="8">
    <source>
        <dbReference type="EMBL" id="MYL21252.1"/>
    </source>
</evidence>
<name>A0A845DY69_9BACI</name>
<dbReference type="AlphaFoldDB" id="A0A845DY69"/>
<feature type="transmembrane region" description="Helical" evidence="6">
    <location>
        <begin position="42"/>
        <end position="60"/>
    </location>
</feature>
<evidence type="ECO:0000256" key="2">
    <source>
        <dbReference type="ARBA" id="ARBA00022475"/>
    </source>
</evidence>
<proteinExistence type="predicted"/>
<gene>
    <name evidence="8" type="ORF">GLW04_15230</name>
</gene>
<comment type="caution">
    <text evidence="8">The sequence shown here is derived from an EMBL/GenBank/DDBJ whole genome shotgun (WGS) entry which is preliminary data.</text>
</comment>
<reference evidence="8 9" key="1">
    <citation type="submission" date="2019-11" db="EMBL/GenBank/DDBJ databases">
        <title>Genome sequences of 17 halophilic strains isolated from different environments.</title>
        <authorList>
            <person name="Furrow R.E."/>
        </authorList>
    </citation>
    <scope>NUCLEOTIDE SEQUENCE [LARGE SCALE GENOMIC DNA]</scope>
    <source>
        <strain evidence="8 9">22511_23_Filter</strain>
    </source>
</reference>
<keyword evidence="2" id="KW-1003">Cell membrane</keyword>
<evidence type="ECO:0000259" key="7">
    <source>
        <dbReference type="Pfam" id="PF13396"/>
    </source>
</evidence>
<evidence type="ECO:0000256" key="4">
    <source>
        <dbReference type="ARBA" id="ARBA00022989"/>
    </source>
</evidence>
<keyword evidence="3 6" id="KW-0812">Transmembrane</keyword>
<accession>A0A845DY69</accession>
<dbReference type="EMBL" id="WMET01000004">
    <property type="protein sequence ID" value="MYL21252.1"/>
    <property type="molecule type" value="Genomic_DNA"/>
</dbReference>
<evidence type="ECO:0000256" key="3">
    <source>
        <dbReference type="ARBA" id="ARBA00022692"/>
    </source>
</evidence>
<protein>
    <submittedName>
        <fullName evidence="8">Transcriptional regulator</fullName>
    </submittedName>
</protein>
<organism evidence="8 9">
    <name type="scientific">Halobacillus litoralis</name>
    <dbReference type="NCBI Taxonomy" id="45668"/>
    <lineage>
        <taxon>Bacteria</taxon>
        <taxon>Bacillati</taxon>
        <taxon>Bacillota</taxon>
        <taxon>Bacilli</taxon>
        <taxon>Bacillales</taxon>
        <taxon>Bacillaceae</taxon>
        <taxon>Halobacillus</taxon>
    </lineage>
</organism>
<sequence length="66" mass="7489">MQMLTENLPVLLPLMVIQLILMATALISLARTKQTRGPKWMWVLLIIFVNTLGPVAYFIFGRSEEG</sequence>
<evidence type="ECO:0000256" key="5">
    <source>
        <dbReference type="ARBA" id="ARBA00023136"/>
    </source>
</evidence>
<dbReference type="GO" id="GO:0005886">
    <property type="term" value="C:plasma membrane"/>
    <property type="evidence" value="ECO:0007669"/>
    <property type="project" value="UniProtKB-SubCell"/>
</dbReference>